<keyword evidence="3" id="KW-1185">Reference proteome</keyword>
<evidence type="ECO:0000313" key="2">
    <source>
        <dbReference type="EMBL" id="MDJ1159394.1"/>
    </source>
</evidence>
<sequence length="212" mass="23172">MVAGRVCVTLALAGALAYFPARAEEQTAALPPELPPGQTASETGQASVPVGWLDFCRKNAEDCRVGSLPKVNIVLTQRLWRTITSINASVNRSIEPVTDDEHWGVAESWDYSTDGKGDCEDYVLMKRRLLMQAGLPRQALLVTVVRDLEGEGHAVLTVKTDRGDLILDNKRQSILPWTQTGYRFLKRQSQENPNQWVSLGAPATATATATAP</sequence>
<reference evidence="2 3" key="1">
    <citation type="submission" date="2023-05" db="EMBL/GenBank/DDBJ databases">
        <title>Chelatococcus sp. nov., a moderately thermophilic bacterium isolated from hot spring microbial mat.</title>
        <authorList>
            <person name="Hu C.-J."/>
            <person name="Li W.-J."/>
        </authorList>
    </citation>
    <scope>NUCLEOTIDE SEQUENCE [LARGE SCALE GENOMIC DNA]</scope>
    <source>
        <strain evidence="2 3">SYSU G07232</strain>
    </source>
</reference>
<comment type="caution">
    <text evidence="2">The sequence shown here is derived from an EMBL/GenBank/DDBJ whole genome shotgun (WGS) entry which is preliminary data.</text>
</comment>
<name>A0ABT7AJ50_9HYPH</name>
<keyword evidence="1" id="KW-0732">Signal</keyword>
<proteinExistence type="predicted"/>
<gene>
    <name evidence="2" type="ORF">QNA08_14240</name>
</gene>
<organism evidence="2 3">
    <name type="scientific">Chelatococcus albus</name>
    <dbReference type="NCBI Taxonomy" id="3047466"/>
    <lineage>
        <taxon>Bacteria</taxon>
        <taxon>Pseudomonadati</taxon>
        <taxon>Pseudomonadota</taxon>
        <taxon>Alphaproteobacteria</taxon>
        <taxon>Hyphomicrobiales</taxon>
        <taxon>Chelatococcaceae</taxon>
        <taxon>Chelatococcus</taxon>
    </lineage>
</organism>
<feature type="chain" id="PRO_5046469604" evidence="1">
    <location>
        <begin position="24"/>
        <end position="212"/>
    </location>
</feature>
<dbReference type="Pfam" id="PF06035">
    <property type="entry name" value="Peptidase_C93"/>
    <property type="match status" value="1"/>
</dbReference>
<protein>
    <submittedName>
        <fullName evidence="2">Transglutaminase-like cysteine peptidase</fullName>
    </submittedName>
</protein>
<dbReference type="Proteomes" id="UP001321492">
    <property type="component" value="Unassembled WGS sequence"/>
</dbReference>
<dbReference type="EMBL" id="JASJEV010000009">
    <property type="protein sequence ID" value="MDJ1159394.1"/>
    <property type="molecule type" value="Genomic_DNA"/>
</dbReference>
<dbReference type="Gene3D" id="3.10.620.30">
    <property type="match status" value="1"/>
</dbReference>
<dbReference type="InterPro" id="IPR010319">
    <property type="entry name" value="Transglutaminase-like_Cys_pept"/>
</dbReference>
<feature type="signal peptide" evidence="1">
    <location>
        <begin position="1"/>
        <end position="23"/>
    </location>
</feature>
<evidence type="ECO:0000256" key="1">
    <source>
        <dbReference type="SAM" id="SignalP"/>
    </source>
</evidence>
<accession>A0ABT7AJ50</accession>
<dbReference type="PANTHER" id="PTHR39327">
    <property type="match status" value="1"/>
</dbReference>
<dbReference type="PANTHER" id="PTHR39327:SF1">
    <property type="entry name" value="BLR5470 PROTEIN"/>
    <property type="match status" value="1"/>
</dbReference>
<evidence type="ECO:0000313" key="3">
    <source>
        <dbReference type="Proteomes" id="UP001321492"/>
    </source>
</evidence>